<dbReference type="PANTHER" id="PTHR36324">
    <property type="entry name" value="OS09G0460100 PROTEIN"/>
    <property type="match status" value="1"/>
</dbReference>
<evidence type="ECO:0000313" key="2">
    <source>
        <dbReference type="Proteomes" id="UP000623129"/>
    </source>
</evidence>
<reference evidence="1" key="1">
    <citation type="submission" date="2020-01" db="EMBL/GenBank/DDBJ databases">
        <title>Genome sequence of Kobresia littledalei, the first chromosome-level genome in the family Cyperaceae.</title>
        <authorList>
            <person name="Qu G."/>
        </authorList>
    </citation>
    <scope>NUCLEOTIDE SEQUENCE</scope>
    <source>
        <strain evidence="1">C.B.Clarke</strain>
        <tissue evidence="1">Leaf</tissue>
    </source>
</reference>
<accession>A0A833RDX4</accession>
<organism evidence="1 2">
    <name type="scientific">Carex littledalei</name>
    <dbReference type="NCBI Taxonomy" id="544730"/>
    <lineage>
        <taxon>Eukaryota</taxon>
        <taxon>Viridiplantae</taxon>
        <taxon>Streptophyta</taxon>
        <taxon>Embryophyta</taxon>
        <taxon>Tracheophyta</taxon>
        <taxon>Spermatophyta</taxon>
        <taxon>Magnoliopsida</taxon>
        <taxon>Liliopsida</taxon>
        <taxon>Poales</taxon>
        <taxon>Cyperaceae</taxon>
        <taxon>Cyperoideae</taxon>
        <taxon>Cariceae</taxon>
        <taxon>Carex</taxon>
        <taxon>Carex subgen. Euthyceras</taxon>
    </lineage>
</organism>
<name>A0A833RDX4_9POAL</name>
<keyword evidence="2" id="KW-1185">Reference proteome</keyword>
<dbReference type="AlphaFoldDB" id="A0A833RDX4"/>
<sequence>MRASSKRNEHFYSADLTLFIPPSLENTDRQKDFQDVTDNEDESEAFFSMKSNFSRCSSQGATASWDEKKGTTAYQSVLEEFNHLEGWPFGLCRRPLVLPPLPSMPADSWMWRRRKSETKSSGVAN</sequence>
<evidence type="ECO:0000313" key="1">
    <source>
        <dbReference type="EMBL" id="KAF3339467.1"/>
    </source>
</evidence>
<gene>
    <name evidence="1" type="ORF">FCM35_KLT16938</name>
</gene>
<comment type="caution">
    <text evidence="1">The sequence shown here is derived from an EMBL/GenBank/DDBJ whole genome shotgun (WGS) entry which is preliminary data.</text>
</comment>
<proteinExistence type="predicted"/>
<dbReference type="OrthoDB" id="1930572at2759"/>
<dbReference type="EMBL" id="SWLB01000004">
    <property type="protein sequence ID" value="KAF3339467.1"/>
    <property type="molecule type" value="Genomic_DNA"/>
</dbReference>
<protein>
    <submittedName>
        <fullName evidence="1">Uncharacterized protein</fullName>
    </submittedName>
</protein>
<dbReference type="Proteomes" id="UP000623129">
    <property type="component" value="Unassembled WGS sequence"/>
</dbReference>
<dbReference type="PANTHER" id="PTHR36324:SF1">
    <property type="entry name" value="OS09G0460100 PROTEIN"/>
    <property type="match status" value="1"/>
</dbReference>